<dbReference type="PROSITE" id="PS51387">
    <property type="entry name" value="FAD_PCMH"/>
    <property type="match status" value="1"/>
</dbReference>
<dbReference type="SUPFAM" id="SSF56176">
    <property type="entry name" value="FAD-binding/transporter-associated domain-like"/>
    <property type="match status" value="1"/>
</dbReference>
<dbReference type="InterPro" id="IPR016167">
    <property type="entry name" value="FAD-bd_PCMH_sub1"/>
</dbReference>
<dbReference type="InterPro" id="IPR010031">
    <property type="entry name" value="FAD_lactone_oxidase-like"/>
</dbReference>
<dbReference type="Pfam" id="PF01565">
    <property type="entry name" value="FAD_binding_4"/>
    <property type="match status" value="1"/>
</dbReference>
<evidence type="ECO:0000256" key="1">
    <source>
        <dbReference type="ARBA" id="ARBA00022827"/>
    </source>
</evidence>
<dbReference type="AlphaFoldDB" id="A0A1I0K569"/>
<dbReference type="GO" id="GO:0071949">
    <property type="term" value="F:FAD binding"/>
    <property type="evidence" value="ECO:0007669"/>
    <property type="project" value="InterPro"/>
</dbReference>
<dbReference type="PANTHER" id="PTHR43762:SF1">
    <property type="entry name" value="D-ARABINONO-1,4-LACTONE OXIDASE"/>
    <property type="match status" value="1"/>
</dbReference>
<dbReference type="InterPro" id="IPR006094">
    <property type="entry name" value="Oxid_FAD_bind_N"/>
</dbReference>
<keyword evidence="1" id="KW-0285">Flavoprotein</keyword>
<sequence>MEQTFDGMKIVTARPVSNWFNDIHTHPRVIAYPTHPRHLQRIVRDTKTFPSPLRAVGSIHSTTACFEADTGTVVVMKAFNHMSLGVDAEGNPTVTAGAGARFFEVAEFLRRHQLQFYVNVEIGDLTMGAAACVGTKESAFPGEHGQVSSYLQSVKMINARGEWVEIPSPQQELDLQTLRSSYGLLGFVYEVTFQVKKLTAMAVRHRTFTLQEFVEFLHTGLKDLEKQGTSIMLYLDPFTRKHLFMGPRGLITAELRTYVDADPAASTRWQWKLRNFVWRDAAPRFAHLAARFVPFRFLRNALLNTANWVNHFFLRTVIRGRNTQPPAQIIRYPHKGGPGKYTFSILAFPEKGYSEVLSWYFAFCQRHEAKHGYRSNLLSVGYRTFQDQRSLLSYSYEGNSMTADPVSTGTPGWREFLAEYHASAEKHGGVPLFNQTPGVTAGAAWQAFGQRLRKLARIRDRLDPTGRFLNPFFKALLEEPLPQHLGHSMRKAG</sequence>
<gene>
    <name evidence="3" type="ORF">SAMN05443639_109147</name>
</gene>
<dbReference type="InterPro" id="IPR036318">
    <property type="entry name" value="FAD-bd_PCMH-like_sf"/>
</dbReference>
<dbReference type="EMBL" id="FOIJ01000009">
    <property type="protein sequence ID" value="SEU18892.1"/>
    <property type="molecule type" value="Genomic_DNA"/>
</dbReference>
<evidence type="ECO:0000313" key="3">
    <source>
        <dbReference type="EMBL" id="SEU18892.1"/>
    </source>
</evidence>
<name>A0A1I0K569_9BACT</name>
<dbReference type="Gene3D" id="3.30.43.10">
    <property type="entry name" value="Uridine Diphospho-n-acetylenolpyruvylglucosamine Reductase, domain 2"/>
    <property type="match status" value="1"/>
</dbReference>
<keyword evidence="1" id="KW-0274">FAD</keyword>
<protein>
    <submittedName>
        <fullName evidence="3">FAD/FMN-containing dehydrogenase</fullName>
    </submittedName>
</protein>
<dbReference type="InterPro" id="IPR016166">
    <property type="entry name" value="FAD-bd_PCMH"/>
</dbReference>
<keyword evidence="4" id="KW-1185">Reference proteome</keyword>
<dbReference type="RefSeq" id="WP_093522407.1">
    <property type="nucleotide sequence ID" value="NZ_FOIJ01000009.1"/>
</dbReference>
<dbReference type="InterPro" id="IPR016169">
    <property type="entry name" value="FAD-bd_PCMH_sub2"/>
</dbReference>
<dbReference type="Proteomes" id="UP000199181">
    <property type="component" value="Unassembled WGS sequence"/>
</dbReference>
<proteinExistence type="predicted"/>
<dbReference type="Gene3D" id="3.30.465.10">
    <property type="match status" value="1"/>
</dbReference>
<dbReference type="PANTHER" id="PTHR43762">
    <property type="entry name" value="L-GULONOLACTONE OXIDASE"/>
    <property type="match status" value="1"/>
</dbReference>
<dbReference type="GO" id="GO:0016899">
    <property type="term" value="F:oxidoreductase activity, acting on the CH-OH group of donors, oxygen as acceptor"/>
    <property type="evidence" value="ECO:0007669"/>
    <property type="project" value="InterPro"/>
</dbReference>
<feature type="domain" description="FAD-binding PCMH-type" evidence="2">
    <location>
        <begin position="23"/>
        <end position="198"/>
    </location>
</feature>
<organism evidence="3 4">
    <name type="scientific">Stigmatella erecta</name>
    <dbReference type="NCBI Taxonomy" id="83460"/>
    <lineage>
        <taxon>Bacteria</taxon>
        <taxon>Pseudomonadati</taxon>
        <taxon>Myxococcota</taxon>
        <taxon>Myxococcia</taxon>
        <taxon>Myxococcales</taxon>
        <taxon>Cystobacterineae</taxon>
        <taxon>Archangiaceae</taxon>
        <taxon>Stigmatella</taxon>
    </lineage>
</organism>
<evidence type="ECO:0000313" key="4">
    <source>
        <dbReference type="Proteomes" id="UP000199181"/>
    </source>
</evidence>
<accession>A0A1I0K569</accession>
<reference evidence="4" key="1">
    <citation type="submission" date="2016-10" db="EMBL/GenBank/DDBJ databases">
        <authorList>
            <person name="Varghese N."/>
            <person name="Submissions S."/>
        </authorList>
    </citation>
    <scope>NUCLEOTIDE SEQUENCE [LARGE SCALE GENOMIC DNA]</scope>
    <source>
        <strain evidence="4">DSM 16858</strain>
    </source>
</reference>
<evidence type="ECO:0000259" key="2">
    <source>
        <dbReference type="PROSITE" id="PS51387"/>
    </source>
</evidence>